<reference evidence="2 3" key="1">
    <citation type="submission" date="2024-05" db="EMBL/GenBank/DDBJ databases">
        <authorList>
            <person name="Wallberg A."/>
        </authorList>
    </citation>
    <scope>NUCLEOTIDE SEQUENCE [LARGE SCALE GENOMIC DNA]</scope>
</reference>
<comment type="caution">
    <text evidence="2">The sequence shown here is derived from an EMBL/GenBank/DDBJ whole genome shotgun (WGS) entry which is preliminary data.</text>
</comment>
<dbReference type="AlphaFoldDB" id="A0AAV2QDR9"/>
<evidence type="ECO:0000313" key="2">
    <source>
        <dbReference type="EMBL" id="CAL4082199.1"/>
    </source>
</evidence>
<evidence type="ECO:0000256" key="1">
    <source>
        <dbReference type="SAM" id="MobiDB-lite"/>
    </source>
</evidence>
<dbReference type="EMBL" id="CAXKWB010006224">
    <property type="protein sequence ID" value="CAL4082199.1"/>
    <property type="molecule type" value="Genomic_DNA"/>
</dbReference>
<protein>
    <submittedName>
        <fullName evidence="2">Uncharacterized protein</fullName>
    </submittedName>
</protein>
<name>A0AAV2QDR9_MEGNR</name>
<evidence type="ECO:0000313" key="3">
    <source>
        <dbReference type="Proteomes" id="UP001497623"/>
    </source>
</evidence>
<gene>
    <name evidence="2" type="ORF">MNOR_LOCUS11724</name>
</gene>
<sequence length="179" mass="21810">MPTFISQVPEMQARAEQIRLERLNAGDLMQADGPDPLPIIQQNAIMEAANEDLRHEIRYLREIQSRQVEALAQQQQRLQENLRTQREREVQEMEELSEQRDRLEQKKKELQRALDERAAVTEQVEVLKDRLQTRKRIYTYEVKRSEEEEEERKETLLRRQRLRMRHGFRSSYFWRYDDV</sequence>
<organism evidence="2 3">
    <name type="scientific">Meganyctiphanes norvegica</name>
    <name type="common">Northern krill</name>
    <name type="synonym">Thysanopoda norvegica</name>
    <dbReference type="NCBI Taxonomy" id="48144"/>
    <lineage>
        <taxon>Eukaryota</taxon>
        <taxon>Metazoa</taxon>
        <taxon>Ecdysozoa</taxon>
        <taxon>Arthropoda</taxon>
        <taxon>Crustacea</taxon>
        <taxon>Multicrustacea</taxon>
        <taxon>Malacostraca</taxon>
        <taxon>Eumalacostraca</taxon>
        <taxon>Eucarida</taxon>
        <taxon>Euphausiacea</taxon>
        <taxon>Euphausiidae</taxon>
        <taxon>Meganyctiphanes</taxon>
    </lineage>
</organism>
<proteinExistence type="predicted"/>
<keyword evidence="3" id="KW-1185">Reference proteome</keyword>
<accession>A0AAV2QDR9</accession>
<dbReference type="Proteomes" id="UP001497623">
    <property type="component" value="Unassembled WGS sequence"/>
</dbReference>
<feature type="region of interest" description="Disordered" evidence="1">
    <location>
        <begin position="83"/>
        <end position="102"/>
    </location>
</feature>